<dbReference type="GeneID" id="301143646"/>
<evidence type="ECO:0000313" key="1">
    <source>
        <dbReference type="EMBL" id="MED4401589.1"/>
    </source>
</evidence>
<name>A0ABU6NZC1_9BACI</name>
<dbReference type="RefSeq" id="WP_268874887.1">
    <property type="nucleotide sequence ID" value="NZ_JARTFQ010000006.1"/>
</dbReference>
<reference evidence="1 2" key="1">
    <citation type="submission" date="2023-03" db="EMBL/GenBank/DDBJ databases">
        <title>Bacillus Genome Sequencing.</title>
        <authorList>
            <person name="Dunlap C."/>
        </authorList>
    </citation>
    <scope>NUCLEOTIDE SEQUENCE [LARGE SCALE GENOMIC DNA]</scope>
    <source>
        <strain evidence="1 2">NRS-1717</strain>
    </source>
</reference>
<dbReference type="EMBL" id="JARTFS010000006">
    <property type="protein sequence ID" value="MED4401589.1"/>
    <property type="molecule type" value="Genomic_DNA"/>
</dbReference>
<comment type="caution">
    <text evidence="1">The sequence shown here is derived from an EMBL/GenBank/DDBJ whole genome shotgun (WGS) entry which is preliminary data.</text>
</comment>
<protein>
    <submittedName>
        <fullName evidence="1">Uncharacterized protein</fullName>
    </submittedName>
</protein>
<proteinExistence type="predicted"/>
<keyword evidence="2" id="KW-1185">Reference proteome</keyword>
<evidence type="ECO:0000313" key="2">
    <source>
        <dbReference type="Proteomes" id="UP001342826"/>
    </source>
</evidence>
<dbReference type="Proteomes" id="UP001342826">
    <property type="component" value="Unassembled WGS sequence"/>
</dbReference>
<accession>A0ABU6NZC1</accession>
<organism evidence="1 2">
    <name type="scientific">Metabacillus fastidiosus</name>
    <dbReference type="NCBI Taxonomy" id="1458"/>
    <lineage>
        <taxon>Bacteria</taxon>
        <taxon>Bacillati</taxon>
        <taxon>Bacillota</taxon>
        <taxon>Bacilli</taxon>
        <taxon>Bacillales</taxon>
        <taxon>Bacillaceae</taxon>
        <taxon>Metabacillus</taxon>
    </lineage>
</organism>
<sequence length="41" mass="4757">MSKQVEKRLIDLPRDTKQSVIIDIRGQNVSDEILDGLYEKL</sequence>
<gene>
    <name evidence="1" type="ORF">P9271_09710</name>
</gene>